<name>A0A2S6IQY8_9FLAO</name>
<reference evidence="1 2" key="1">
    <citation type="submission" date="2018-02" db="EMBL/GenBank/DDBJ databases">
        <title>Genomic Encyclopedia of Archaeal and Bacterial Type Strains, Phase II (KMG-II): from individual species to whole genera.</title>
        <authorList>
            <person name="Goeker M."/>
        </authorList>
    </citation>
    <scope>NUCLEOTIDE SEQUENCE [LARGE SCALE GENOMIC DNA]</scope>
    <source>
        <strain evidence="1 2">DSM 16809</strain>
    </source>
</reference>
<dbReference type="Proteomes" id="UP000239002">
    <property type="component" value="Unassembled WGS sequence"/>
</dbReference>
<proteinExistence type="predicted"/>
<evidence type="ECO:0000313" key="1">
    <source>
        <dbReference type="EMBL" id="PPK96550.1"/>
    </source>
</evidence>
<accession>A0A2S6IQY8</accession>
<keyword evidence="2" id="KW-1185">Reference proteome</keyword>
<protein>
    <submittedName>
        <fullName evidence="1">Uncharacterized protein</fullName>
    </submittedName>
</protein>
<dbReference type="AlphaFoldDB" id="A0A2S6IQY8"/>
<sequence length="109" mass="12842">MALFFFNVTIEVFRQVFHSLDLFGYFLEQCEKVTTAESEEKCYYSTANTLYYEDISLKGKFIKKNISTIIWNSVMQCNDIICFNPSCTQILRMIFSIKIVTLYLIKIKT</sequence>
<organism evidence="1 2">
    <name type="scientific">Nonlabens xylanidelens</name>
    <dbReference type="NCBI Taxonomy" id="191564"/>
    <lineage>
        <taxon>Bacteria</taxon>
        <taxon>Pseudomonadati</taxon>
        <taxon>Bacteroidota</taxon>
        <taxon>Flavobacteriia</taxon>
        <taxon>Flavobacteriales</taxon>
        <taxon>Flavobacteriaceae</taxon>
        <taxon>Nonlabens</taxon>
    </lineage>
</organism>
<gene>
    <name evidence="1" type="ORF">LY01_00373</name>
</gene>
<dbReference type="EMBL" id="PTJE01000001">
    <property type="protein sequence ID" value="PPK96550.1"/>
    <property type="molecule type" value="Genomic_DNA"/>
</dbReference>
<evidence type="ECO:0000313" key="2">
    <source>
        <dbReference type="Proteomes" id="UP000239002"/>
    </source>
</evidence>
<comment type="caution">
    <text evidence="1">The sequence shown here is derived from an EMBL/GenBank/DDBJ whole genome shotgun (WGS) entry which is preliminary data.</text>
</comment>